<evidence type="ECO:0000259" key="2">
    <source>
        <dbReference type="Pfam" id="PF00930"/>
    </source>
</evidence>
<dbReference type="SUPFAM" id="SSF82171">
    <property type="entry name" value="DPP6 N-terminal domain-like"/>
    <property type="match status" value="1"/>
</dbReference>
<dbReference type="PANTHER" id="PTHR11731">
    <property type="entry name" value="PROTEASE FAMILY S9B,C DIPEPTIDYL-PEPTIDASE IV-RELATED"/>
    <property type="match status" value="1"/>
</dbReference>
<protein>
    <submittedName>
        <fullName evidence="3">DPP IV N-terminal domain-containing protein</fullName>
    </submittedName>
</protein>
<dbReference type="Pfam" id="PF00326">
    <property type="entry name" value="Peptidase_S9"/>
    <property type="match status" value="1"/>
</dbReference>
<dbReference type="SUPFAM" id="SSF53474">
    <property type="entry name" value="alpha/beta-Hydrolases"/>
    <property type="match status" value="2"/>
</dbReference>
<comment type="caution">
    <text evidence="3">The sequence shown here is derived from an EMBL/GenBank/DDBJ whole genome shotgun (WGS) entry which is preliminary data.</text>
</comment>
<reference evidence="3 4" key="1">
    <citation type="submission" date="2022-05" db="EMBL/GenBank/DDBJ databases">
        <title>Genome Sequencing of Bee-Associated Microbes.</title>
        <authorList>
            <person name="Dunlap C."/>
        </authorList>
    </citation>
    <scope>NUCLEOTIDE SEQUENCE [LARGE SCALE GENOMIC DNA]</scope>
    <source>
        <strain evidence="3 4">NRRL NRS-1438</strain>
    </source>
</reference>
<dbReference type="EMBL" id="JAMDLW010000032">
    <property type="protein sequence ID" value="MCY9522231.1"/>
    <property type="molecule type" value="Genomic_DNA"/>
</dbReference>
<dbReference type="InterPro" id="IPR002469">
    <property type="entry name" value="Peptidase_S9B_N"/>
</dbReference>
<proteinExistence type="predicted"/>
<dbReference type="Gene3D" id="2.140.10.30">
    <property type="entry name" value="Dipeptidylpeptidase IV, N-terminal domain"/>
    <property type="match status" value="1"/>
</dbReference>
<evidence type="ECO:0000313" key="4">
    <source>
        <dbReference type="Proteomes" id="UP001207626"/>
    </source>
</evidence>
<dbReference type="RefSeq" id="WP_176392879.1">
    <property type="nucleotide sequence ID" value="NZ_JAMDLV010000070.1"/>
</dbReference>
<evidence type="ECO:0000259" key="1">
    <source>
        <dbReference type="Pfam" id="PF00326"/>
    </source>
</evidence>
<dbReference type="InterPro" id="IPR029058">
    <property type="entry name" value="AB_hydrolase_fold"/>
</dbReference>
<accession>A0ABT4DY05</accession>
<name>A0ABT4DY05_9BACL</name>
<gene>
    <name evidence="3" type="ORF">M5X09_21675</name>
</gene>
<keyword evidence="4" id="KW-1185">Reference proteome</keyword>
<sequence>MMMSKGMPREQYERAEQMLYTHWMKHMFNGRVVPRWIGGANWFWYRRDVRIGKEKEKGTEFIVVNPVNGKAKPAFDHERLAASLSAVLYKAVTPYHIQIDKLEFPEDGNVIRFQAEGERWECDLCSYQCAKMPPLPKPAAHELLSPDGRWAAYTEENNLYIRHMETGEIRQLTHDGEPHYDYASEPEASHKIAGGTRKLPPAALWSPDSKKLLTLRVDQRFVRELHLVQNVPANKKDKEPILHSQRYPFPGDEHVAHAEIVICDIERQICMTADAPRMTVGNNSIFARAAPQAAWSLDSKQAYYVDMARDHRSAKLIVADAKTGAVRTAVEEQSCTFLFFDLYHFGNLDAHIRLTPNFQLLQDNTVIWLSERDGWAHLYLFDSLTGRLVRQITTGAWTVRRLISVDERQGWIYFTAGGREKGRDPYYRHLYRIRIDGTCLSLLTPEDADHTIEFSPDRRYFVDTYSRVDRPPVSVLCEEDGGIVRELEQADIEQLLQQGYQIPERFTVKARDGVTDLYGILVRPASFDPKQTYALIDYFYGGPQLLNTPKSFIWDAAELGFDFSGGAQSFAQLGFVTIVMDGMGTPFRSKAFHDASDGKLEEAAGLLDHVGAIRQLAERYPFIDPERVGIWGVSGGGYGSARAILQHPGVYKVAVSAAGNHDQLTYISMWGERFQGLVDPAHPERYASQDNAQLAGNLKGKLLLAHGDMDDNVHPAHTLRLVDALINANKDFDLLVMPNVDHSIDANPYFMRRKWDYFVQHLLGVEPPKEYRIQSGAADQTDFDFQEPAGPYKIGTVSYHWVDGTRKETLTERPGEKRELMVQIWYPADEEMCGERLPYFPDPYLYARALHSSLELPLHLAIQLGAVLTNSVFDAPLAKGKRKYPVLIYSHGFGALANSSTFLVEQLVSRGYIVLGINHTYNCSITVFPDGRIAKFKDMGSQGAKVMNKLAADVWARDVRFILNRLEGLARHDAGRFAGRIDTRRIGILGHSFGGATAAQAMMQDPRLKAGLNMDGTFYGHPIPAAGLKRPFLYMYDGTTFTRDNLEALIKEYEKLGISREEALKELSVIFDRHDHVVANGHYSLKFKSANHMSFTDFTLALSAYDSAEALAARRLHAIIHHFALDFFDHYINGKPSSLFPGGGGGKYPEVELARGKAQC</sequence>
<dbReference type="InterPro" id="IPR050278">
    <property type="entry name" value="Serine_Prot_S9B/DPPIV"/>
</dbReference>
<organism evidence="3 4">
    <name type="scientific">Paenibacillus apiarius</name>
    <dbReference type="NCBI Taxonomy" id="46240"/>
    <lineage>
        <taxon>Bacteria</taxon>
        <taxon>Bacillati</taxon>
        <taxon>Bacillota</taxon>
        <taxon>Bacilli</taxon>
        <taxon>Bacillales</taxon>
        <taxon>Paenibacillaceae</taxon>
        <taxon>Paenibacillus</taxon>
    </lineage>
</organism>
<dbReference type="Pfam" id="PF00930">
    <property type="entry name" value="DPPIV_N"/>
    <property type="match status" value="1"/>
</dbReference>
<dbReference type="Pfam" id="PF03403">
    <property type="entry name" value="PAF-AH_p_II"/>
    <property type="match status" value="2"/>
</dbReference>
<dbReference type="PANTHER" id="PTHR11731:SF193">
    <property type="entry name" value="DIPEPTIDYL PEPTIDASE 9"/>
    <property type="match status" value="1"/>
</dbReference>
<feature type="domain" description="Dipeptidylpeptidase IV N-terminal" evidence="2">
    <location>
        <begin position="111"/>
        <end position="472"/>
    </location>
</feature>
<evidence type="ECO:0000313" key="3">
    <source>
        <dbReference type="EMBL" id="MCY9522231.1"/>
    </source>
</evidence>
<feature type="domain" description="Peptidase S9 prolyl oligopeptidase catalytic" evidence="1">
    <location>
        <begin position="562"/>
        <end position="762"/>
    </location>
</feature>
<dbReference type="InterPro" id="IPR001375">
    <property type="entry name" value="Peptidase_S9_cat"/>
</dbReference>
<dbReference type="Gene3D" id="3.40.50.1820">
    <property type="entry name" value="alpha/beta hydrolase"/>
    <property type="match status" value="2"/>
</dbReference>
<dbReference type="Proteomes" id="UP001207626">
    <property type="component" value="Unassembled WGS sequence"/>
</dbReference>